<evidence type="ECO:0000313" key="3">
    <source>
        <dbReference type="Proteomes" id="UP000252519"/>
    </source>
</evidence>
<accession>A0A368FG93</accession>
<feature type="compositionally biased region" description="Polar residues" evidence="1">
    <location>
        <begin position="53"/>
        <end position="67"/>
    </location>
</feature>
<evidence type="ECO:0000256" key="1">
    <source>
        <dbReference type="SAM" id="MobiDB-lite"/>
    </source>
</evidence>
<dbReference type="Proteomes" id="UP000252519">
    <property type="component" value="Unassembled WGS sequence"/>
</dbReference>
<reference evidence="2 3" key="1">
    <citation type="submission" date="2014-10" db="EMBL/GenBank/DDBJ databases">
        <title>Draft genome of the hookworm Ancylostoma caninum.</title>
        <authorList>
            <person name="Mitreva M."/>
        </authorList>
    </citation>
    <scope>NUCLEOTIDE SEQUENCE [LARGE SCALE GENOMIC DNA]</scope>
    <source>
        <strain evidence="2 3">Baltimore</strain>
    </source>
</reference>
<protein>
    <submittedName>
        <fullName evidence="2">Uncharacterized protein</fullName>
    </submittedName>
</protein>
<evidence type="ECO:0000313" key="2">
    <source>
        <dbReference type="EMBL" id="RCN31183.1"/>
    </source>
</evidence>
<keyword evidence="3" id="KW-1185">Reference proteome</keyword>
<dbReference type="STRING" id="29170.A0A368FG93"/>
<dbReference type="EMBL" id="JOJR01001365">
    <property type="protein sequence ID" value="RCN31183.1"/>
    <property type="molecule type" value="Genomic_DNA"/>
</dbReference>
<proteinExistence type="predicted"/>
<dbReference type="AlphaFoldDB" id="A0A368FG93"/>
<comment type="caution">
    <text evidence="2">The sequence shown here is derived from an EMBL/GenBank/DDBJ whole genome shotgun (WGS) entry which is preliminary data.</text>
</comment>
<name>A0A368FG93_ANCCA</name>
<feature type="region of interest" description="Disordered" evidence="1">
    <location>
        <begin position="52"/>
        <end position="87"/>
    </location>
</feature>
<dbReference type="OrthoDB" id="5875523at2759"/>
<organism evidence="2 3">
    <name type="scientific">Ancylostoma caninum</name>
    <name type="common">Dog hookworm</name>
    <dbReference type="NCBI Taxonomy" id="29170"/>
    <lineage>
        <taxon>Eukaryota</taxon>
        <taxon>Metazoa</taxon>
        <taxon>Ecdysozoa</taxon>
        <taxon>Nematoda</taxon>
        <taxon>Chromadorea</taxon>
        <taxon>Rhabditida</taxon>
        <taxon>Rhabditina</taxon>
        <taxon>Rhabditomorpha</taxon>
        <taxon>Strongyloidea</taxon>
        <taxon>Ancylostomatidae</taxon>
        <taxon>Ancylostomatinae</taxon>
        <taxon>Ancylostoma</taxon>
    </lineage>
</organism>
<gene>
    <name evidence="2" type="ORF">ANCCAN_23044</name>
</gene>
<sequence length="367" mass="41013">MHKNFRGSSLQRTLHNQLILILFRDIEAESDASTSVNGDQIAESAFQLFSKKNVPTGNSNTSETRGSTPAAEEQEREHLPSINDPSAIQDFFRKNRSRKLRDFVSVRRPHEIDGQAESSIPSDHPMRKILEHSDKDMSVKEALAKEFRNYKVRLPKKRIQFNVDPTIDPLDENSIVTPSTPSLTTVRDALTALVNVSDAGSASSADSTTPVVDRASGIKVATFTLIDLLLANGIAINDPKDCKELCRILTPSVFLIQHAIADHLLWNCGPNPLNPLATLSLEHYLISISRDLPPFACHKLQYFELGLNGWYGHNEVFDPCTVSPIVHLPTIHCLKFLSLRQSACLRPVFLFITCFRTQSKAFEKNSE</sequence>